<dbReference type="SUPFAM" id="SSF57959">
    <property type="entry name" value="Leucine zipper domain"/>
    <property type="match status" value="1"/>
</dbReference>
<protein>
    <recommendedName>
        <fullName evidence="2">BZIP domain-containing protein</fullName>
    </recommendedName>
</protein>
<organism evidence="4">
    <name type="scientific">Melampsora larici-populina (strain 98AG31 / pathotype 3-4-7)</name>
    <name type="common">Poplar leaf rust fungus</name>
    <dbReference type="NCBI Taxonomy" id="747676"/>
    <lineage>
        <taxon>Eukaryota</taxon>
        <taxon>Fungi</taxon>
        <taxon>Dikarya</taxon>
        <taxon>Basidiomycota</taxon>
        <taxon>Pucciniomycotina</taxon>
        <taxon>Pucciniomycetes</taxon>
        <taxon>Pucciniales</taxon>
        <taxon>Melampsoraceae</taxon>
        <taxon>Melampsora</taxon>
    </lineage>
</organism>
<dbReference type="InParanoid" id="F4R9P4"/>
<dbReference type="RefSeq" id="XP_007405715.1">
    <property type="nucleotide sequence ID" value="XM_007405653.1"/>
</dbReference>
<dbReference type="GeneID" id="18936250"/>
<dbReference type="VEuPathDB" id="FungiDB:MELLADRAFT_92445"/>
<accession>F4R9P4</accession>
<gene>
    <name evidence="3" type="ORF">MELLADRAFT_92445</name>
</gene>
<dbReference type="PROSITE" id="PS00036">
    <property type="entry name" value="BZIP_BASIC"/>
    <property type="match status" value="1"/>
</dbReference>
<dbReference type="Gene3D" id="1.20.5.170">
    <property type="match status" value="1"/>
</dbReference>
<feature type="region of interest" description="Disordered" evidence="1">
    <location>
        <begin position="208"/>
        <end position="264"/>
    </location>
</feature>
<dbReference type="OrthoDB" id="2500677at2759"/>
<feature type="region of interest" description="Disordered" evidence="1">
    <location>
        <begin position="1"/>
        <end position="24"/>
    </location>
</feature>
<feature type="domain" description="BZIP" evidence="2">
    <location>
        <begin position="251"/>
        <end position="266"/>
    </location>
</feature>
<reference evidence="4" key="1">
    <citation type="journal article" date="2011" name="Proc. Natl. Acad. Sci. U.S.A.">
        <title>Obligate biotrophy features unraveled by the genomic analysis of rust fungi.</title>
        <authorList>
            <person name="Duplessis S."/>
            <person name="Cuomo C.A."/>
            <person name="Lin Y.-C."/>
            <person name="Aerts A."/>
            <person name="Tisserant E."/>
            <person name="Veneault-Fourrey C."/>
            <person name="Joly D.L."/>
            <person name="Hacquard S."/>
            <person name="Amselem J."/>
            <person name="Cantarel B.L."/>
            <person name="Chiu R."/>
            <person name="Coutinho P.M."/>
            <person name="Feau N."/>
            <person name="Field M."/>
            <person name="Frey P."/>
            <person name="Gelhaye E."/>
            <person name="Goldberg J."/>
            <person name="Grabherr M.G."/>
            <person name="Kodira C.D."/>
            <person name="Kohler A."/>
            <person name="Kuees U."/>
            <person name="Lindquist E.A."/>
            <person name="Lucas S.M."/>
            <person name="Mago R."/>
            <person name="Mauceli E."/>
            <person name="Morin E."/>
            <person name="Murat C."/>
            <person name="Pangilinan J.L."/>
            <person name="Park R."/>
            <person name="Pearson M."/>
            <person name="Quesneville H."/>
            <person name="Rouhier N."/>
            <person name="Sakthikumar S."/>
            <person name="Salamov A.A."/>
            <person name="Schmutz J."/>
            <person name="Selles B."/>
            <person name="Shapiro H."/>
            <person name="Tanguay P."/>
            <person name="Tuskan G.A."/>
            <person name="Henrissat B."/>
            <person name="Van de Peer Y."/>
            <person name="Rouze P."/>
            <person name="Ellis J.G."/>
            <person name="Dodds P.N."/>
            <person name="Schein J.E."/>
            <person name="Zhong S."/>
            <person name="Hamelin R.C."/>
            <person name="Grigoriev I.V."/>
            <person name="Szabo L.J."/>
            <person name="Martin F."/>
        </authorList>
    </citation>
    <scope>NUCLEOTIDE SEQUENCE [LARGE SCALE GENOMIC DNA]</scope>
    <source>
        <strain evidence="4">98AG31 / pathotype 3-4-7</strain>
    </source>
</reference>
<feature type="compositionally biased region" description="Polar residues" evidence="1">
    <location>
        <begin position="12"/>
        <end position="24"/>
    </location>
</feature>
<feature type="region of interest" description="Disordered" evidence="1">
    <location>
        <begin position="133"/>
        <end position="159"/>
    </location>
</feature>
<evidence type="ECO:0000313" key="4">
    <source>
        <dbReference type="Proteomes" id="UP000001072"/>
    </source>
</evidence>
<dbReference type="InterPro" id="IPR046347">
    <property type="entry name" value="bZIP_sf"/>
</dbReference>
<dbReference type="HOGENOM" id="CLU_578810_0_0_1"/>
<dbReference type="CDD" id="cd14686">
    <property type="entry name" value="bZIP"/>
    <property type="match status" value="1"/>
</dbReference>
<dbReference type="GO" id="GO:0003700">
    <property type="term" value="F:DNA-binding transcription factor activity"/>
    <property type="evidence" value="ECO:0007669"/>
    <property type="project" value="InterPro"/>
</dbReference>
<dbReference type="KEGG" id="mlr:MELLADRAFT_92445"/>
<dbReference type="Proteomes" id="UP000001072">
    <property type="component" value="Unassembled WGS sequence"/>
</dbReference>
<dbReference type="AlphaFoldDB" id="F4R9P4"/>
<keyword evidence="4" id="KW-1185">Reference proteome</keyword>
<feature type="compositionally biased region" description="Low complexity" evidence="1">
    <location>
        <begin position="446"/>
        <end position="458"/>
    </location>
</feature>
<name>F4R9P4_MELLP</name>
<feature type="region of interest" description="Disordered" evidence="1">
    <location>
        <begin position="443"/>
        <end position="472"/>
    </location>
</feature>
<sequence>MNQLRQMPAISSVASVPNSTSQANSEIRQVMEMVPVYPDLRRPSASGQIAEMSEYYSPAMNPVHGYHHASVEHPSMEMGYPQQQSQAPTRRILSPSHCFTEHDLHIHQPRSSGSISPEYVSPEGHGEVRFERGYKNYPQNPDSSSSSCSSPEFEQQAREASLYLRDDPEVAKQEFNTYSPVEEGPDHPIYHGLPPHHVDASYQAFRYTHGTPDARPPTEHQEEHIDRDVVPSEVTPRGNGKKAPNAKVSEKRREQNRAAQRAMRERRKRAAQHQEVHMAAILSENAHLRERVDYLSNLLLTHTTMHPGDIQEWGPYVHKPPQSYTPISTANLSNPSSVADYSPQEASGALPSIYSGHNPAHYSHPTNHDQFMNPYQPATYHMGHSSSNARNMPGASSSSGVLRPKISGAGAMGGKTHEHPEWDDYTMVDVDRAERHLGKVRTMDCSSIPTSTVPSPTETDGHSIDNLPRAGH</sequence>
<feature type="region of interest" description="Disordered" evidence="1">
    <location>
        <begin position="105"/>
        <end position="124"/>
    </location>
</feature>
<evidence type="ECO:0000259" key="2">
    <source>
        <dbReference type="PROSITE" id="PS00036"/>
    </source>
</evidence>
<dbReference type="EMBL" id="GL883093">
    <property type="protein sequence ID" value="EGG11113.1"/>
    <property type="molecule type" value="Genomic_DNA"/>
</dbReference>
<evidence type="ECO:0000313" key="3">
    <source>
        <dbReference type="EMBL" id="EGG11113.1"/>
    </source>
</evidence>
<dbReference type="InterPro" id="IPR004827">
    <property type="entry name" value="bZIP"/>
</dbReference>
<evidence type="ECO:0000256" key="1">
    <source>
        <dbReference type="SAM" id="MobiDB-lite"/>
    </source>
</evidence>
<proteinExistence type="predicted"/>
<feature type="compositionally biased region" description="Basic and acidic residues" evidence="1">
    <location>
        <begin position="216"/>
        <end position="230"/>
    </location>
</feature>